<organism evidence="2 3">
    <name type="scientific">Periophthalmus magnuspinnatus</name>
    <dbReference type="NCBI Taxonomy" id="409849"/>
    <lineage>
        <taxon>Eukaryota</taxon>
        <taxon>Metazoa</taxon>
        <taxon>Chordata</taxon>
        <taxon>Craniata</taxon>
        <taxon>Vertebrata</taxon>
        <taxon>Euteleostomi</taxon>
        <taxon>Actinopterygii</taxon>
        <taxon>Neopterygii</taxon>
        <taxon>Teleostei</taxon>
        <taxon>Neoteleostei</taxon>
        <taxon>Acanthomorphata</taxon>
        <taxon>Gobiaria</taxon>
        <taxon>Gobiiformes</taxon>
        <taxon>Gobioidei</taxon>
        <taxon>Gobiidae</taxon>
        <taxon>Oxudercinae</taxon>
        <taxon>Periophthalmus</taxon>
    </lineage>
</organism>
<feature type="compositionally biased region" description="Polar residues" evidence="1">
    <location>
        <begin position="12"/>
        <end position="23"/>
    </location>
</feature>
<feature type="compositionally biased region" description="Basic and acidic residues" evidence="1">
    <location>
        <begin position="36"/>
        <end position="54"/>
    </location>
</feature>
<reference evidence="2" key="1">
    <citation type="submission" date="2025-08" db="UniProtKB">
        <authorList>
            <consortium name="Ensembl"/>
        </authorList>
    </citation>
    <scope>IDENTIFICATION</scope>
</reference>
<accession>A0A3B4AWE4</accession>
<sequence length="297" mass="33598">MGNLISRPNCLGQKSKQVRSNENFLKEEWPPNEAIKCVEVDKEREAEEMEEKRQSSSTLENAWHSSPSPIKTSRNGTLTRRSVPPEYARSPLAQMDKSTAERRASFQRRDSREGSPWPWKSVAPREVTEVTEVTETIITEIVEVTEYPPGTKGGDPIVTRTVRVLNGAAKELAEVDKSVNLASLLFLSSLALKDAATDSSTFLQNLETLFKWVCEIEELTANQKPPSSEVKVVKAQLQEQKLLQRLLSDRRRSMDSMMLEGPRLVEAHPGEEGEDAYTRLCSLEEKWKSLLQEAEQR</sequence>
<dbReference type="SUPFAM" id="SSF46966">
    <property type="entry name" value="Spectrin repeat"/>
    <property type="match status" value="1"/>
</dbReference>
<feature type="compositionally biased region" description="Polar residues" evidence="1">
    <location>
        <begin position="55"/>
        <end position="80"/>
    </location>
</feature>
<dbReference type="Ensembl" id="ENSPMGT00000022429.1">
    <property type="protein sequence ID" value="ENSPMGP00000021040.1"/>
    <property type="gene ID" value="ENSPMGG00000017060.1"/>
</dbReference>
<feature type="region of interest" description="Disordered" evidence="1">
    <location>
        <begin position="1"/>
        <end position="120"/>
    </location>
</feature>
<dbReference type="STRING" id="409849.ENSPMGP00000021040"/>
<name>A0A3B4AWE4_9GOBI</name>
<protein>
    <submittedName>
        <fullName evidence="2">Uncharacterized protein</fullName>
    </submittedName>
</protein>
<proteinExistence type="predicted"/>
<dbReference type="InterPro" id="IPR002017">
    <property type="entry name" value="Spectrin_repeat"/>
</dbReference>
<dbReference type="AlphaFoldDB" id="A0A3B4AWE4"/>
<evidence type="ECO:0000313" key="2">
    <source>
        <dbReference type="Ensembl" id="ENSPMGP00000021040.1"/>
    </source>
</evidence>
<reference evidence="2" key="2">
    <citation type="submission" date="2025-09" db="UniProtKB">
        <authorList>
            <consortium name="Ensembl"/>
        </authorList>
    </citation>
    <scope>IDENTIFICATION</scope>
</reference>
<dbReference type="Gene3D" id="1.20.58.60">
    <property type="match status" value="1"/>
</dbReference>
<evidence type="ECO:0000313" key="3">
    <source>
        <dbReference type="Proteomes" id="UP000261520"/>
    </source>
</evidence>
<evidence type="ECO:0000256" key="1">
    <source>
        <dbReference type="SAM" id="MobiDB-lite"/>
    </source>
</evidence>
<feature type="compositionally biased region" description="Basic and acidic residues" evidence="1">
    <location>
        <begin position="98"/>
        <end position="113"/>
    </location>
</feature>
<dbReference type="Proteomes" id="UP000261520">
    <property type="component" value="Unplaced"/>
</dbReference>
<dbReference type="Pfam" id="PF00435">
    <property type="entry name" value="Spectrin"/>
    <property type="match status" value="1"/>
</dbReference>
<keyword evidence="3" id="KW-1185">Reference proteome</keyword>